<sequence>MNAAPRPMTGSGGEARLALLINALAPLERVRPVTAGRYLVKNWLDRGAFSCLFGPSNVGKSFFALDLAVHVSAGAEWFGHRVAAAGPAVYVCAEGAAVFGNRVAALRTAKPEVVAKATKAGMAILPLPVDMCGGTDADLIVRMIEDALDVRPSLVVIDTLARSLGSGNENEGKDIAALVASCGKIQAATGAHVMLVHHTGKDTSRGLRGHSSLHAALDSEIELTASGGEVKATTTKQRDLAFGAPIHFSLRAVEIGRDEDGDPVTSAVCEQITPAPKAKGALAANDAKRAEAEGRAIAALSLLPSGPFSASDAGKILADAGAINCKDARSGRERARQMLLLLAELGRVSKEAGGLFQIIEGGGNADV</sequence>
<accession>A0A318U6G7</accession>
<dbReference type="SUPFAM" id="SSF52540">
    <property type="entry name" value="P-loop containing nucleoside triphosphate hydrolases"/>
    <property type="match status" value="1"/>
</dbReference>
<evidence type="ECO:0000259" key="1">
    <source>
        <dbReference type="SMART" id="SM00382"/>
    </source>
</evidence>
<name>A0A318U6G7_9RHOB</name>
<organism evidence="2 3">
    <name type="scientific">Rhodobacter viridis</name>
    <dbReference type="NCBI Taxonomy" id="1054202"/>
    <lineage>
        <taxon>Bacteria</taxon>
        <taxon>Pseudomonadati</taxon>
        <taxon>Pseudomonadota</taxon>
        <taxon>Alphaproteobacteria</taxon>
        <taxon>Rhodobacterales</taxon>
        <taxon>Rhodobacter group</taxon>
        <taxon>Rhodobacter</taxon>
    </lineage>
</organism>
<dbReference type="InterPro" id="IPR027417">
    <property type="entry name" value="P-loop_NTPase"/>
</dbReference>
<dbReference type="InterPro" id="IPR003593">
    <property type="entry name" value="AAA+_ATPase"/>
</dbReference>
<dbReference type="Proteomes" id="UP000247727">
    <property type="component" value="Unassembled WGS sequence"/>
</dbReference>
<protein>
    <submittedName>
        <fullName evidence="2">AAA domain-containing protein</fullName>
    </submittedName>
</protein>
<dbReference type="SMART" id="SM00382">
    <property type="entry name" value="AAA"/>
    <property type="match status" value="1"/>
</dbReference>
<dbReference type="Pfam" id="PF13481">
    <property type="entry name" value="AAA_25"/>
    <property type="match status" value="1"/>
</dbReference>
<keyword evidence="3" id="KW-1185">Reference proteome</keyword>
<proteinExistence type="predicted"/>
<dbReference type="AlphaFoldDB" id="A0A318U6G7"/>
<evidence type="ECO:0000313" key="3">
    <source>
        <dbReference type="Proteomes" id="UP000247727"/>
    </source>
</evidence>
<dbReference type="Gene3D" id="3.40.50.300">
    <property type="entry name" value="P-loop containing nucleotide triphosphate hydrolases"/>
    <property type="match status" value="1"/>
</dbReference>
<dbReference type="RefSeq" id="WP_181420736.1">
    <property type="nucleotide sequence ID" value="NZ_QJTK01000001.1"/>
</dbReference>
<evidence type="ECO:0000313" key="2">
    <source>
        <dbReference type="EMBL" id="PYF12993.1"/>
    </source>
</evidence>
<dbReference type="EMBL" id="QJTK01000001">
    <property type="protein sequence ID" value="PYF12993.1"/>
    <property type="molecule type" value="Genomic_DNA"/>
</dbReference>
<reference evidence="2 3" key="1">
    <citation type="submission" date="2018-06" db="EMBL/GenBank/DDBJ databases">
        <title>Genomic Encyclopedia of Type Strains, Phase III (KMG-III): the genomes of soil and plant-associated and newly described type strains.</title>
        <authorList>
            <person name="Whitman W."/>
        </authorList>
    </citation>
    <scope>NUCLEOTIDE SEQUENCE [LARGE SCALE GENOMIC DNA]</scope>
    <source>
        <strain evidence="2 3">JA737</strain>
    </source>
</reference>
<gene>
    <name evidence="2" type="ORF">C8J30_101378</name>
</gene>
<feature type="domain" description="AAA+ ATPase" evidence="1">
    <location>
        <begin position="46"/>
        <end position="227"/>
    </location>
</feature>
<comment type="caution">
    <text evidence="2">The sequence shown here is derived from an EMBL/GenBank/DDBJ whole genome shotgun (WGS) entry which is preliminary data.</text>
</comment>